<gene>
    <name evidence="1" type="ORF">D1610_03480</name>
</gene>
<evidence type="ECO:0008006" key="3">
    <source>
        <dbReference type="Google" id="ProtNLM"/>
    </source>
</evidence>
<proteinExistence type="predicted"/>
<reference evidence="1 2" key="1">
    <citation type="submission" date="2018-08" db="EMBL/GenBank/DDBJ databases">
        <title>The multiple taxonomic identification of Sphingomonas gilva.</title>
        <authorList>
            <person name="Zhu D."/>
            <person name="Zheng S."/>
        </authorList>
    </citation>
    <scope>NUCLEOTIDE SEQUENCE [LARGE SCALE GENOMIC DNA]</scope>
    <source>
        <strain evidence="1 2">ZDH117</strain>
    </source>
</reference>
<evidence type="ECO:0000313" key="1">
    <source>
        <dbReference type="EMBL" id="RHW19183.1"/>
    </source>
</evidence>
<dbReference type="Proteomes" id="UP000266693">
    <property type="component" value="Unassembled WGS sequence"/>
</dbReference>
<protein>
    <recommendedName>
        <fullName evidence="3">Antitoxin</fullName>
    </recommendedName>
</protein>
<keyword evidence="2" id="KW-1185">Reference proteome</keyword>
<organism evidence="1 2">
    <name type="scientific">Sphingomonas gilva</name>
    <dbReference type="NCBI Taxonomy" id="2305907"/>
    <lineage>
        <taxon>Bacteria</taxon>
        <taxon>Pseudomonadati</taxon>
        <taxon>Pseudomonadota</taxon>
        <taxon>Alphaproteobacteria</taxon>
        <taxon>Sphingomonadales</taxon>
        <taxon>Sphingomonadaceae</taxon>
        <taxon>Sphingomonas</taxon>
    </lineage>
</organism>
<name>A0A396RXI3_9SPHN</name>
<dbReference type="OrthoDB" id="7573797at2"/>
<dbReference type="AlphaFoldDB" id="A0A396RXI3"/>
<dbReference type="EMBL" id="QWLV01000001">
    <property type="protein sequence ID" value="RHW19183.1"/>
    <property type="molecule type" value="Genomic_DNA"/>
</dbReference>
<comment type="caution">
    <text evidence="1">The sequence shown here is derived from an EMBL/GenBank/DDBJ whole genome shotgun (WGS) entry which is preliminary data.</text>
</comment>
<accession>A0A396RXI3</accession>
<evidence type="ECO:0000313" key="2">
    <source>
        <dbReference type="Proteomes" id="UP000266693"/>
    </source>
</evidence>
<sequence length="88" mass="10029">MKMGIKEFRERISEVTELGEPVIVTHHGREVASYFPRKPKDPKKVKRAAEAIRRWQSDMKAKGVDLEDMLAGIGLDPWGEPLDDRAGR</sequence>
<dbReference type="RefSeq" id="WP_118862691.1">
    <property type="nucleotide sequence ID" value="NZ_QWLV01000001.1"/>
</dbReference>